<name>A0ABV1K158_9PSEU</name>
<evidence type="ECO:0000256" key="1">
    <source>
        <dbReference type="ARBA" id="ARBA00022801"/>
    </source>
</evidence>
<dbReference type="RefSeq" id="WP_345643719.1">
    <property type="nucleotide sequence ID" value="NZ_BAABLY010000018.1"/>
</dbReference>
<dbReference type="EMBL" id="JBEDNP010000021">
    <property type="protein sequence ID" value="MEQ3541956.1"/>
    <property type="molecule type" value="Genomic_DNA"/>
</dbReference>
<dbReference type="InterPro" id="IPR002641">
    <property type="entry name" value="PNPLA_dom"/>
</dbReference>
<keyword evidence="2 4" id="KW-0442">Lipid degradation</keyword>
<dbReference type="Gene3D" id="3.40.1090.10">
    <property type="entry name" value="Cytosolic phospholipase A2 catalytic domain"/>
    <property type="match status" value="2"/>
</dbReference>
<evidence type="ECO:0000259" key="5">
    <source>
        <dbReference type="PROSITE" id="PS51635"/>
    </source>
</evidence>
<evidence type="ECO:0000256" key="3">
    <source>
        <dbReference type="ARBA" id="ARBA00023098"/>
    </source>
</evidence>
<dbReference type="PROSITE" id="PS51635">
    <property type="entry name" value="PNPLA"/>
    <property type="match status" value="1"/>
</dbReference>
<evidence type="ECO:0000256" key="4">
    <source>
        <dbReference type="PROSITE-ProRule" id="PRU01161"/>
    </source>
</evidence>
<comment type="caution">
    <text evidence="4">Lacks conserved residue(s) required for the propagation of feature annotation.</text>
</comment>
<feature type="short sequence motif" description="GXSXG" evidence="4">
    <location>
        <begin position="50"/>
        <end position="54"/>
    </location>
</feature>
<feature type="short sequence motif" description="DGA/G" evidence="4">
    <location>
        <begin position="173"/>
        <end position="175"/>
    </location>
</feature>
<accession>A0ABV1K158</accession>
<evidence type="ECO:0000313" key="6">
    <source>
        <dbReference type="EMBL" id="MEQ3541956.1"/>
    </source>
</evidence>
<reference evidence="6 7" key="1">
    <citation type="submission" date="2024-03" db="EMBL/GenBank/DDBJ databases">
        <title>Draft genome sequence of Pseudonocardia tropica JCM 19149.</title>
        <authorList>
            <person name="Butdee W."/>
            <person name="Duangmal K."/>
        </authorList>
    </citation>
    <scope>NUCLEOTIDE SEQUENCE [LARGE SCALE GENOMIC DNA]</scope>
    <source>
        <strain evidence="6 7">JCM 19149</strain>
    </source>
</reference>
<dbReference type="Pfam" id="PF01734">
    <property type="entry name" value="Patatin"/>
    <property type="match status" value="1"/>
</dbReference>
<dbReference type="SUPFAM" id="SSF52151">
    <property type="entry name" value="FabD/lysophospholipase-like"/>
    <property type="match status" value="1"/>
</dbReference>
<dbReference type="PANTHER" id="PTHR14226">
    <property type="entry name" value="NEUROPATHY TARGET ESTERASE/SWISS CHEESE D.MELANOGASTER"/>
    <property type="match status" value="1"/>
</dbReference>
<keyword evidence="1 4" id="KW-0378">Hydrolase</keyword>
<dbReference type="Proteomes" id="UP001464923">
    <property type="component" value="Unassembled WGS sequence"/>
</dbReference>
<keyword evidence="3 4" id="KW-0443">Lipid metabolism</keyword>
<gene>
    <name evidence="6" type="ORF">WHI96_24395</name>
</gene>
<dbReference type="InterPro" id="IPR016035">
    <property type="entry name" value="Acyl_Trfase/lysoPLipase"/>
</dbReference>
<keyword evidence="7" id="KW-1185">Reference proteome</keyword>
<protein>
    <submittedName>
        <fullName evidence="6">Patatin-like phospholipase family protein</fullName>
    </submittedName>
</protein>
<dbReference type="PANTHER" id="PTHR14226:SF64">
    <property type="entry name" value="PNPLA DOMAIN-CONTAINING PROTEIN"/>
    <property type="match status" value="1"/>
</dbReference>
<comment type="caution">
    <text evidence="6">The sequence shown here is derived from an EMBL/GenBank/DDBJ whole genome shotgun (WGS) entry which is preliminary data.</text>
</comment>
<dbReference type="InterPro" id="IPR050301">
    <property type="entry name" value="NTE"/>
</dbReference>
<organism evidence="6 7">
    <name type="scientific">Pseudonocardia tropica</name>
    <dbReference type="NCBI Taxonomy" id="681289"/>
    <lineage>
        <taxon>Bacteria</taxon>
        <taxon>Bacillati</taxon>
        <taxon>Actinomycetota</taxon>
        <taxon>Actinomycetes</taxon>
        <taxon>Pseudonocardiales</taxon>
        <taxon>Pseudonocardiaceae</taxon>
        <taxon>Pseudonocardia</taxon>
    </lineage>
</organism>
<evidence type="ECO:0000256" key="2">
    <source>
        <dbReference type="ARBA" id="ARBA00022963"/>
    </source>
</evidence>
<proteinExistence type="predicted"/>
<feature type="active site" description="Nucleophile" evidence="4">
    <location>
        <position position="52"/>
    </location>
</feature>
<feature type="active site" description="Proton acceptor" evidence="4">
    <location>
        <position position="173"/>
    </location>
</feature>
<evidence type="ECO:0000313" key="7">
    <source>
        <dbReference type="Proteomes" id="UP001464923"/>
    </source>
</evidence>
<sequence length="303" mass="32396">MRRRDTGRRDDGHRIALVIASGGMRGAYAGGMAHAIDDAGLAGGFDVVYGSSAGAYIGIALIHAGGENAARIFFEDMACRDFIDPRRLCGRGSMVSLDHLVDRILVDSKPMPWDRIRDSTVALNVVATAVDDLSGHVLEPRTISDWKLAMRATSSIPLLAGGPVRLHDRSWIDGAVSEPLPLLRALRDGSTHVLALINLSVPELRRIPADPRSPLWARGLNRLVPGLGDIAQSESGLGPVRAVLEQTDHPHRRHAHLLTVGPEADAGVGPLTIDPVKVRTATEIGYAAFTATLDRAVGRAQPI</sequence>
<feature type="domain" description="PNPLA" evidence="5">
    <location>
        <begin position="17"/>
        <end position="186"/>
    </location>
</feature>